<dbReference type="Proteomes" id="UP000239273">
    <property type="component" value="Unassembled WGS sequence"/>
</dbReference>
<dbReference type="InterPro" id="IPR032871">
    <property type="entry name" value="AHH_dom_containing"/>
</dbReference>
<dbReference type="EMBL" id="BSOU01000001">
    <property type="protein sequence ID" value="GLR73176.1"/>
    <property type="molecule type" value="Genomic_DNA"/>
</dbReference>
<gene>
    <name evidence="2" type="ORF">BTO23_15825</name>
    <name evidence="1" type="ORF">GCM10007855_00490</name>
</gene>
<dbReference type="EMBL" id="MSCP01000002">
    <property type="protein sequence ID" value="PQJ87572.1"/>
    <property type="molecule type" value="Genomic_DNA"/>
</dbReference>
<evidence type="ECO:0000313" key="2">
    <source>
        <dbReference type="EMBL" id="PQJ87572.1"/>
    </source>
</evidence>
<dbReference type="RefSeq" id="WP_105064012.1">
    <property type="nucleotide sequence ID" value="NZ_BSOU01000001.1"/>
</dbReference>
<comment type="caution">
    <text evidence="2">The sequence shown here is derived from an EMBL/GenBank/DDBJ whole genome shotgun (WGS) entry which is preliminary data.</text>
</comment>
<reference evidence="1" key="4">
    <citation type="submission" date="2023-01" db="EMBL/GenBank/DDBJ databases">
        <title>Draft genome sequence of Aliivibrio sifiae strain NBRC 105001.</title>
        <authorList>
            <person name="Sun Q."/>
            <person name="Mori K."/>
        </authorList>
    </citation>
    <scope>NUCLEOTIDE SEQUENCE</scope>
    <source>
        <strain evidence="1">NBRC 105001</strain>
    </source>
</reference>
<sequence length="255" mass="29317">MSKKANNTTSSHLLIKGDGSKLAKKIAKKSWSSNLKIHPWYDGKHNTEKGGLQAHHIITTDSLNGRLWEIWRKTYEYDINRANNGVMLPSSTKIACQVETHVHRSNHNRGLDYENIINKYWSGDNPKEIPDEECETLYNDEITYLKGVKKQISEIKKRAENKFYCKKNNKEAFTEDLDDAAEDVIDKLNNFHWTISRYGKDYAPGCKIGCGGGNIESDKKKRESCSHRLKINNKIHQIKNKKNLIMEPRKLKAGS</sequence>
<dbReference type="Pfam" id="PF14412">
    <property type="entry name" value="AHH"/>
    <property type="match status" value="1"/>
</dbReference>
<evidence type="ECO:0000313" key="1">
    <source>
        <dbReference type="EMBL" id="GLR73176.1"/>
    </source>
</evidence>
<reference evidence="4" key="3">
    <citation type="journal article" date="2019" name="Int. J. Syst. Evol. Microbiol.">
        <title>The Global Catalogue of Microorganisms (GCM) 10K type strain sequencing project: providing services to taxonomists for standard genome sequencing and annotation.</title>
        <authorList>
            <consortium name="The Broad Institute Genomics Platform"/>
            <consortium name="The Broad Institute Genome Sequencing Center for Infectious Disease"/>
            <person name="Wu L."/>
            <person name="Ma J."/>
        </authorList>
    </citation>
    <scope>NUCLEOTIDE SEQUENCE [LARGE SCALE GENOMIC DNA]</scope>
    <source>
        <strain evidence="4">NBRC 105001</strain>
    </source>
</reference>
<evidence type="ECO:0000313" key="4">
    <source>
        <dbReference type="Proteomes" id="UP001156660"/>
    </source>
</evidence>
<protein>
    <submittedName>
        <fullName evidence="2">Uncharacterized protein</fullName>
    </submittedName>
</protein>
<dbReference type="OrthoDB" id="5885646at2"/>
<reference evidence="1" key="1">
    <citation type="journal article" date="2014" name="Int. J. Syst. Evol. Microbiol.">
        <title>Complete genome of a new Firmicutes species belonging to the dominant human colonic microbiota ('Ruminococcus bicirculans') reveals two chromosomes and a selective capacity to utilize plant glucans.</title>
        <authorList>
            <consortium name="NISC Comparative Sequencing Program"/>
            <person name="Wegmann U."/>
            <person name="Louis P."/>
            <person name="Goesmann A."/>
            <person name="Henrissat B."/>
            <person name="Duncan S.H."/>
            <person name="Flint H.J."/>
        </authorList>
    </citation>
    <scope>NUCLEOTIDE SEQUENCE</scope>
    <source>
        <strain evidence="1">NBRC 105001</strain>
    </source>
</reference>
<name>A0A2S7X8W1_9GAMM</name>
<dbReference type="Proteomes" id="UP001156660">
    <property type="component" value="Unassembled WGS sequence"/>
</dbReference>
<accession>A0A2S7X8W1</accession>
<proteinExistence type="predicted"/>
<evidence type="ECO:0000313" key="3">
    <source>
        <dbReference type="Proteomes" id="UP000239273"/>
    </source>
</evidence>
<keyword evidence="4" id="KW-1185">Reference proteome</keyword>
<dbReference type="AlphaFoldDB" id="A0A2S7X8W1"/>
<reference evidence="2 3" key="2">
    <citation type="submission" date="2016-12" db="EMBL/GenBank/DDBJ databases">
        <title>Diversity of luminous bacteria.</title>
        <authorList>
            <person name="Yoshizawa S."/>
            <person name="Kogure K."/>
        </authorList>
    </citation>
    <scope>NUCLEOTIDE SEQUENCE [LARGE SCALE GENOMIC DNA]</scope>
    <source>
        <strain evidence="2 3">NBRC 105001</strain>
    </source>
</reference>
<organism evidence="2 3">
    <name type="scientific">Aliivibrio sifiae</name>
    <dbReference type="NCBI Taxonomy" id="566293"/>
    <lineage>
        <taxon>Bacteria</taxon>
        <taxon>Pseudomonadati</taxon>
        <taxon>Pseudomonadota</taxon>
        <taxon>Gammaproteobacteria</taxon>
        <taxon>Vibrionales</taxon>
        <taxon>Vibrionaceae</taxon>
        <taxon>Aliivibrio</taxon>
    </lineage>
</organism>